<feature type="domain" description="AB hydrolase-1" evidence="1">
    <location>
        <begin position="43"/>
        <end position="284"/>
    </location>
</feature>
<protein>
    <submittedName>
        <fullName evidence="2">Alpha/beta fold hydrolase</fullName>
    </submittedName>
</protein>
<reference evidence="3" key="1">
    <citation type="submission" date="2023-07" db="EMBL/GenBank/DDBJ databases">
        <title>30 novel species of actinomycetes from the DSMZ collection.</title>
        <authorList>
            <person name="Nouioui I."/>
        </authorList>
    </citation>
    <scope>NUCLEOTIDE SEQUENCE [LARGE SCALE GENOMIC DNA]</scope>
    <source>
        <strain evidence="3">DSM 45834</strain>
    </source>
</reference>
<dbReference type="PRINTS" id="PR00412">
    <property type="entry name" value="EPOXHYDRLASE"/>
</dbReference>
<name>A0ABU2NF59_9PSEU</name>
<dbReference type="RefSeq" id="WP_311558881.1">
    <property type="nucleotide sequence ID" value="NZ_JAVREJ010000018.1"/>
</dbReference>
<dbReference type="SUPFAM" id="SSF53474">
    <property type="entry name" value="alpha/beta-Hydrolases"/>
    <property type="match status" value="1"/>
</dbReference>
<dbReference type="Proteomes" id="UP001183202">
    <property type="component" value="Unassembled WGS sequence"/>
</dbReference>
<evidence type="ECO:0000313" key="3">
    <source>
        <dbReference type="Proteomes" id="UP001183202"/>
    </source>
</evidence>
<dbReference type="InterPro" id="IPR029058">
    <property type="entry name" value="AB_hydrolase_fold"/>
</dbReference>
<dbReference type="GO" id="GO:0016787">
    <property type="term" value="F:hydrolase activity"/>
    <property type="evidence" value="ECO:0007669"/>
    <property type="project" value="UniProtKB-KW"/>
</dbReference>
<organism evidence="2 3">
    <name type="scientific">Pseudonocardia charpentierae</name>
    <dbReference type="NCBI Taxonomy" id="3075545"/>
    <lineage>
        <taxon>Bacteria</taxon>
        <taxon>Bacillati</taxon>
        <taxon>Actinomycetota</taxon>
        <taxon>Actinomycetes</taxon>
        <taxon>Pseudonocardiales</taxon>
        <taxon>Pseudonocardiaceae</taxon>
        <taxon>Pseudonocardia</taxon>
    </lineage>
</organism>
<evidence type="ECO:0000259" key="1">
    <source>
        <dbReference type="Pfam" id="PF00561"/>
    </source>
</evidence>
<keyword evidence="2" id="KW-0378">Hydrolase</keyword>
<comment type="caution">
    <text evidence="2">The sequence shown here is derived from an EMBL/GenBank/DDBJ whole genome shotgun (WGS) entry which is preliminary data.</text>
</comment>
<evidence type="ECO:0000313" key="2">
    <source>
        <dbReference type="EMBL" id="MDT0352375.1"/>
    </source>
</evidence>
<dbReference type="PANTHER" id="PTHR46438">
    <property type="entry name" value="ALPHA/BETA-HYDROLASES SUPERFAMILY PROTEIN"/>
    <property type="match status" value="1"/>
</dbReference>
<accession>A0ABU2NF59</accession>
<dbReference type="Pfam" id="PF00561">
    <property type="entry name" value="Abhydrolase_1"/>
    <property type="match status" value="1"/>
</dbReference>
<sequence length="302" mass="32154">MSAVSLPTDTGSTSDLQSPVVVHDRRVTVDGITTQYLEAGSGPTLLLLHGHEQGATSWRWVIPALARTHRVLALSLPGHGQTALARAYAPGSDTAPFVADFLDTLGVDRLHVVGHSAGGAVALRLTLADPARVRTLVLVDSAGLGREVHPLLAVDTLPFVGELAILLSRLPGGNMGRTTMSAAMLFAQPWRAPADFFTEQHDLGRRRGQLEASTATARALFDATGQRQILLDRLPAVTAPTLVVWGGCDYVLPAHQARTAVGLLPHGRLALLPDCGHLPHVEHPDRFAAVLGDWLTEHDVMS</sequence>
<proteinExistence type="predicted"/>
<dbReference type="InterPro" id="IPR000639">
    <property type="entry name" value="Epox_hydrolase-like"/>
</dbReference>
<gene>
    <name evidence="2" type="ORF">RM445_22880</name>
</gene>
<keyword evidence="3" id="KW-1185">Reference proteome</keyword>
<dbReference type="PANTHER" id="PTHR46438:SF11">
    <property type="entry name" value="LIPASE-RELATED"/>
    <property type="match status" value="1"/>
</dbReference>
<dbReference type="Gene3D" id="3.40.50.1820">
    <property type="entry name" value="alpha/beta hydrolase"/>
    <property type="match status" value="1"/>
</dbReference>
<dbReference type="EMBL" id="JAVREJ010000018">
    <property type="protein sequence ID" value="MDT0352375.1"/>
    <property type="molecule type" value="Genomic_DNA"/>
</dbReference>
<dbReference type="PRINTS" id="PR00111">
    <property type="entry name" value="ABHYDROLASE"/>
</dbReference>
<dbReference type="InterPro" id="IPR000073">
    <property type="entry name" value="AB_hydrolase_1"/>
</dbReference>